<proteinExistence type="predicted"/>
<dbReference type="PROSITE" id="PS50035">
    <property type="entry name" value="PLD"/>
    <property type="match status" value="2"/>
</dbReference>
<dbReference type="GO" id="GO:0030572">
    <property type="term" value="F:phosphatidyltransferase activity"/>
    <property type="evidence" value="ECO:0007669"/>
    <property type="project" value="UniProtKB-ARBA"/>
</dbReference>
<organism evidence="3">
    <name type="scientific">uncultured Solirubrobacteraceae bacterium</name>
    <dbReference type="NCBI Taxonomy" id="1162706"/>
    <lineage>
        <taxon>Bacteria</taxon>
        <taxon>Bacillati</taxon>
        <taxon>Actinomycetota</taxon>
        <taxon>Thermoleophilia</taxon>
        <taxon>Solirubrobacterales</taxon>
        <taxon>Solirubrobacteraceae</taxon>
        <taxon>environmental samples</taxon>
    </lineage>
</organism>
<reference evidence="3" key="1">
    <citation type="submission" date="2020-02" db="EMBL/GenBank/DDBJ databases">
        <authorList>
            <person name="Meier V. D."/>
        </authorList>
    </citation>
    <scope>NUCLEOTIDE SEQUENCE</scope>
    <source>
        <strain evidence="3">AVDCRST_MAG69</strain>
    </source>
</reference>
<dbReference type="PANTHER" id="PTHR21248">
    <property type="entry name" value="CARDIOLIPIN SYNTHASE"/>
    <property type="match status" value="1"/>
</dbReference>
<protein>
    <submittedName>
        <fullName evidence="3">Cardiolipin synthetase</fullName>
        <ecNumber evidence="3">2.7.8.-</ecNumber>
    </submittedName>
</protein>
<dbReference type="Gene3D" id="3.30.870.10">
    <property type="entry name" value="Endonuclease Chain A"/>
    <property type="match status" value="2"/>
</dbReference>
<evidence type="ECO:0000256" key="1">
    <source>
        <dbReference type="SAM" id="MobiDB-lite"/>
    </source>
</evidence>
<feature type="domain" description="PLD phosphodiesterase" evidence="2">
    <location>
        <begin position="319"/>
        <end position="346"/>
    </location>
</feature>
<dbReference type="AlphaFoldDB" id="A0A6J4T4T6"/>
<dbReference type="PANTHER" id="PTHR21248:SF22">
    <property type="entry name" value="PHOSPHOLIPASE D"/>
    <property type="match status" value="1"/>
</dbReference>
<evidence type="ECO:0000259" key="2">
    <source>
        <dbReference type="PROSITE" id="PS50035"/>
    </source>
</evidence>
<dbReference type="EC" id="2.7.8.-" evidence="3"/>
<evidence type="ECO:0000313" key="3">
    <source>
        <dbReference type="EMBL" id="CAA9514186.1"/>
    </source>
</evidence>
<dbReference type="InterPro" id="IPR025202">
    <property type="entry name" value="PLD-like_dom"/>
</dbReference>
<feature type="compositionally biased region" description="Low complexity" evidence="1">
    <location>
        <begin position="401"/>
        <end position="418"/>
    </location>
</feature>
<dbReference type="InterPro" id="IPR001736">
    <property type="entry name" value="PLipase_D/transphosphatidylase"/>
</dbReference>
<dbReference type="EMBL" id="CADCVP010000293">
    <property type="protein sequence ID" value="CAA9514186.1"/>
    <property type="molecule type" value="Genomic_DNA"/>
</dbReference>
<feature type="region of interest" description="Disordered" evidence="1">
    <location>
        <begin position="1"/>
        <end position="26"/>
    </location>
</feature>
<dbReference type="SUPFAM" id="SSF56024">
    <property type="entry name" value="Phospholipase D/nuclease"/>
    <property type="match status" value="2"/>
</dbReference>
<dbReference type="SMART" id="SM00155">
    <property type="entry name" value="PLDc"/>
    <property type="match status" value="2"/>
</dbReference>
<dbReference type="CDD" id="cd09112">
    <property type="entry name" value="PLDc_CLS_2"/>
    <property type="match status" value="1"/>
</dbReference>
<dbReference type="CDD" id="cd09110">
    <property type="entry name" value="PLDc_CLS_1"/>
    <property type="match status" value="1"/>
</dbReference>
<sequence>MSARMPATPDVTDMASAVTDPFPPGHADPRRVLEALVGVPFTEGNRIDVLRNGDEIFPAWLEAIRTATRTIDLLTYLWGKGPVTGEIASALVERARAGVRVRVLLDALGSKGVDRSLVERLRGAGAQVLFFRPVPNWRITVLNARTHRRALICDGEVAFTGGTGIDEAWTGGGRSRGDWRDTGFRVRGPAVDGVRAAFAASWVQTPRTLIGEPDHFPALAADGDAVVQVLRSASQPGWNESMVAIVGLLHTARDRVDITTPYARLPVRLLDALTATARRGVQVRMLLPGPHVDHPLVALQGDHDRQALLDAGVEIWRYQPSMLHTKVITVDGLTAMVGTVNLDARSLVLNEQVALVISDTGTTAALDRDFMEDLDHSRQLTRSDWSRRGPHRQILESVAHAAGRPARGMGAAGMTGPRSWKQYRSDRLSDSGSDRGG</sequence>
<accession>A0A6J4T4T6</accession>
<dbReference type="Pfam" id="PF13091">
    <property type="entry name" value="PLDc_2"/>
    <property type="match status" value="2"/>
</dbReference>
<keyword evidence="3" id="KW-0808">Transferase</keyword>
<feature type="compositionally biased region" description="Basic and acidic residues" evidence="1">
    <location>
        <begin position="423"/>
        <end position="437"/>
    </location>
</feature>
<feature type="domain" description="PLD phosphodiesterase" evidence="2">
    <location>
        <begin position="142"/>
        <end position="169"/>
    </location>
</feature>
<dbReference type="GO" id="GO:0032049">
    <property type="term" value="P:cardiolipin biosynthetic process"/>
    <property type="evidence" value="ECO:0007669"/>
    <property type="project" value="UniProtKB-ARBA"/>
</dbReference>
<feature type="region of interest" description="Disordered" evidence="1">
    <location>
        <begin position="398"/>
        <end position="437"/>
    </location>
</feature>
<gene>
    <name evidence="3" type="ORF">AVDCRST_MAG69-2662</name>
</gene>
<name>A0A6J4T4T6_9ACTN</name>